<gene>
    <name evidence="8" type="ORF">UX78_C0022G0010</name>
</gene>
<evidence type="ECO:0000313" key="8">
    <source>
        <dbReference type="EMBL" id="KKU55316.1"/>
    </source>
</evidence>
<dbReference type="InterPro" id="IPR023091">
    <property type="entry name" value="MetalPrtase_cat_dom_sf_prd"/>
</dbReference>
<dbReference type="GO" id="GO:0004519">
    <property type="term" value="F:endonuclease activity"/>
    <property type="evidence" value="ECO:0007669"/>
    <property type="project" value="UniProtKB-KW"/>
</dbReference>
<evidence type="ECO:0000256" key="3">
    <source>
        <dbReference type="ARBA" id="ARBA00022722"/>
    </source>
</evidence>
<dbReference type="PANTHER" id="PTHR46986:SF1">
    <property type="entry name" value="ENDORIBONUCLEASE YBEY, CHLOROPLASTIC"/>
    <property type="match status" value="1"/>
</dbReference>
<dbReference type="Proteomes" id="UP000034607">
    <property type="component" value="Unassembled WGS sequence"/>
</dbReference>
<keyword evidence="3" id="KW-0540">Nuclease</keyword>
<evidence type="ECO:0000256" key="5">
    <source>
        <dbReference type="ARBA" id="ARBA00022759"/>
    </source>
</evidence>
<proteinExistence type="inferred from homology"/>
<evidence type="ECO:0000256" key="2">
    <source>
        <dbReference type="ARBA" id="ARBA00010875"/>
    </source>
</evidence>
<dbReference type="GO" id="GO:0004222">
    <property type="term" value="F:metalloendopeptidase activity"/>
    <property type="evidence" value="ECO:0007669"/>
    <property type="project" value="InterPro"/>
</dbReference>
<sequence length="125" mass="14108">MAVKVRILADSGYKFDRRIVRSMVERVLSDNGVKEPAEVVVSVVGEKKMKRLHGRYMQTKGTTDVLSFPLDFDKLYPDGVVRLGDIVVCYPVAARQAQISKRSVNEEITFLVEHGCRHLLGIHHS</sequence>
<protein>
    <submittedName>
        <fullName evidence="8">Putative rRNA maturation factor</fullName>
    </submittedName>
</protein>
<dbReference type="EMBL" id="LCNM01000022">
    <property type="protein sequence ID" value="KKU55316.1"/>
    <property type="molecule type" value="Genomic_DNA"/>
</dbReference>
<organism evidence="8 9">
    <name type="scientific">Candidatus Amesbacteria bacterium GW2011_GWA2_47_11</name>
    <dbReference type="NCBI Taxonomy" id="1618357"/>
    <lineage>
        <taxon>Bacteria</taxon>
        <taxon>Candidatus Amesiibacteriota</taxon>
    </lineage>
</organism>
<dbReference type="Gene3D" id="3.40.390.30">
    <property type="entry name" value="Metalloproteases ('zincins'), catalytic domain"/>
    <property type="match status" value="1"/>
</dbReference>
<evidence type="ECO:0000256" key="7">
    <source>
        <dbReference type="ARBA" id="ARBA00022833"/>
    </source>
</evidence>
<evidence type="ECO:0000256" key="6">
    <source>
        <dbReference type="ARBA" id="ARBA00022801"/>
    </source>
</evidence>
<dbReference type="InterPro" id="IPR002036">
    <property type="entry name" value="YbeY"/>
</dbReference>
<dbReference type="GO" id="GO:0046872">
    <property type="term" value="F:metal ion binding"/>
    <property type="evidence" value="ECO:0007669"/>
    <property type="project" value="UniProtKB-KW"/>
</dbReference>
<comment type="caution">
    <text evidence="8">The sequence shown here is derived from an EMBL/GenBank/DDBJ whole genome shotgun (WGS) entry which is preliminary data.</text>
</comment>
<keyword evidence="5" id="KW-0255">Endonuclease</keyword>
<dbReference type="PANTHER" id="PTHR46986">
    <property type="entry name" value="ENDORIBONUCLEASE YBEY, CHLOROPLASTIC"/>
    <property type="match status" value="1"/>
</dbReference>
<evidence type="ECO:0000256" key="4">
    <source>
        <dbReference type="ARBA" id="ARBA00022723"/>
    </source>
</evidence>
<dbReference type="AlphaFoldDB" id="A0A0G1RDU4"/>
<evidence type="ECO:0000313" key="9">
    <source>
        <dbReference type="Proteomes" id="UP000034607"/>
    </source>
</evidence>
<evidence type="ECO:0000256" key="1">
    <source>
        <dbReference type="ARBA" id="ARBA00001947"/>
    </source>
</evidence>
<accession>A0A0G1RDU4</accession>
<comment type="similarity">
    <text evidence="2">Belongs to the endoribonuclease YbeY family.</text>
</comment>
<comment type="cofactor">
    <cofactor evidence="1">
        <name>Zn(2+)</name>
        <dbReference type="ChEBI" id="CHEBI:29105"/>
    </cofactor>
</comment>
<reference evidence="8 9" key="1">
    <citation type="journal article" date="2015" name="Nature">
        <title>rRNA introns, odd ribosomes, and small enigmatic genomes across a large radiation of phyla.</title>
        <authorList>
            <person name="Brown C.T."/>
            <person name="Hug L.A."/>
            <person name="Thomas B.C."/>
            <person name="Sharon I."/>
            <person name="Castelle C.J."/>
            <person name="Singh A."/>
            <person name="Wilkins M.J."/>
            <person name="Williams K.H."/>
            <person name="Banfield J.F."/>
        </authorList>
    </citation>
    <scope>NUCLEOTIDE SEQUENCE [LARGE SCALE GENOMIC DNA]</scope>
</reference>
<dbReference type="Pfam" id="PF02130">
    <property type="entry name" value="YbeY"/>
    <property type="match status" value="1"/>
</dbReference>
<dbReference type="GO" id="GO:0006364">
    <property type="term" value="P:rRNA processing"/>
    <property type="evidence" value="ECO:0007669"/>
    <property type="project" value="InterPro"/>
</dbReference>
<dbReference type="NCBIfam" id="TIGR00043">
    <property type="entry name" value="rRNA maturation RNase YbeY"/>
    <property type="match status" value="1"/>
</dbReference>
<keyword evidence="4" id="KW-0479">Metal-binding</keyword>
<name>A0A0G1RDU4_9BACT</name>
<keyword evidence="6" id="KW-0378">Hydrolase</keyword>
<dbReference type="SUPFAM" id="SSF55486">
    <property type="entry name" value="Metalloproteases ('zincins'), catalytic domain"/>
    <property type="match status" value="1"/>
</dbReference>
<keyword evidence="7" id="KW-0862">Zinc</keyword>